<gene>
    <name evidence="2" type="ORF">F6X53_00155</name>
</gene>
<dbReference type="GO" id="GO:0032259">
    <property type="term" value="P:methylation"/>
    <property type="evidence" value="ECO:0007669"/>
    <property type="project" value="UniProtKB-KW"/>
</dbReference>
<keyword evidence="2" id="KW-0489">Methyltransferase</keyword>
<dbReference type="GO" id="GO:0008168">
    <property type="term" value="F:methyltransferase activity"/>
    <property type="evidence" value="ECO:0007669"/>
    <property type="project" value="UniProtKB-KW"/>
</dbReference>
<feature type="binding site" evidence="1">
    <location>
        <begin position="92"/>
        <end position="95"/>
    </location>
    <ligand>
        <name>substrate</name>
    </ligand>
</feature>
<dbReference type="PANTHER" id="PTHR33254">
    <property type="entry name" value="4-HYDROXY-4-METHYL-2-OXOGLUTARATE ALDOLASE 3-RELATED"/>
    <property type="match status" value="1"/>
</dbReference>
<evidence type="ECO:0000256" key="1">
    <source>
        <dbReference type="PIRSR" id="PIRSR605493-1"/>
    </source>
</evidence>
<dbReference type="OrthoDB" id="9805307at2"/>
<keyword evidence="2" id="KW-0808">Transferase</keyword>
<keyword evidence="3" id="KW-1185">Reference proteome</keyword>
<dbReference type="Proteomes" id="UP000474159">
    <property type="component" value="Unassembled WGS sequence"/>
</dbReference>
<comment type="caution">
    <text evidence="2">The sequence shown here is derived from an EMBL/GenBank/DDBJ whole genome shotgun (WGS) entry which is preliminary data.</text>
</comment>
<organism evidence="2 3">
    <name type="scientific">Methylobacterium soli</name>
    <dbReference type="NCBI Taxonomy" id="553447"/>
    <lineage>
        <taxon>Bacteria</taxon>
        <taxon>Pseudomonadati</taxon>
        <taxon>Pseudomonadota</taxon>
        <taxon>Alphaproteobacteria</taxon>
        <taxon>Hyphomicrobiales</taxon>
        <taxon>Methylobacteriaceae</taxon>
        <taxon>Methylobacterium</taxon>
    </lineage>
</organism>
<evidence type="ECO:0000313" key="2">
    <source>
        <dbReference type="EMBL" id="KAB1081561.1"/>
    </source>
</evidence>
<dbReference type="InterPro" id="IPR036704">
    <property type="entry name" value="RraA/RraA-like_sf"/>
</dbReference>
<dbReference type="Pfam" id="PF03737">
    <property type="entry name" value="RraA-like"/>
    <property type="match status" value="1"/>
</dbReference>
<sequence length="220" mass="22093">MPIDPTLRDALSAVTTACLGRVLARRGVPAVNFRGLRARSGSARAVGPAATLRLIPARGEAGLSLSRSIEAIPEGAVVVVDTGGSVEALPFGTILAGRLGQRGIAGLVTDAAGPLEGALPVWCAAPDRAEAGPGLVLVGADEPIACAGAAIHPGDIVVGDADGAVVIPAGLAESVALEAVEQQRLDLWIQREVEKGASLDGLLPPDDAAMARFAAETRPA</sequence>
<dbReference type="CDD" id="cd16841">
    <property type="entry name" value="RraA_family"/>
    <property type="match status" value="1"/>
</dbReference>
<dbReference type="PANTHER" id="PTHR33254:SF16">
    <property type="entry name" value="BLR3842 PROTEIN"/>
    <property type="match status" value="1"/>
</dbReference>
<name>A0A6L3T7M5_9HYPH</name>
<dbReference type="RefSeq" id="WP_150995995.1">
    <property type="nucleotide sequence ID" value="NZ_VZZK01000001.1"/>
</dbReference>
<dbReference type="Gene3D" id="3.50.30.40">
    <property type="entry name" value="Ribonuclease E inhibitor RraA/RraA-like"/>
    <property type="match status" value="1"/>
</dbReference>
<accession>A0A6L3T7M5</accession>
<dbReference type="SUPFAM" id="SSF89562">
    <property type="entry name" value="RraA-like"/>
    <property type="match status" value="1"/>
</dbReference>
<evidence type="ECO:0000313" key="3">
    <source>
        <dbReference type="Proteomes" id="UP000474159"/>
    </source>
</evidence>
<protein>
    <submittedName>
        <fullName evidence="2">Dimethylmenaquinone methyltransferase</fullName>
    </submittedName>
</protein>
<proteinExistence type="predicted"/>
<dbReference type="AlphaFoldDB" id="A0A6L3T7M5"/>
<dbReference type="EMBL" id="VZZK01000001">
    <property type="protein sequence ID" value="KAB1081561.1"/>
    <property type="molecule type" value="Genomic_DNA"/>
</dbReference>
<dbReference type="InterPro" id="IPR005493">
    <property type="entry name" value="RraA/RraA-like"/>
</dbReference>
<reference evidence="2 3" key="1">
    <citation type="submission" date="2019-09" db="EMBL/GenBank/DDBJ databases">
        <title>YIM 48816 draft genome.</title>
        <authorList>
            <person name="Jiang L."/>
        </authorList>
    </citation>
    <scope>NUCLEOTIDE SEQUENCE [LARGE SCALE GENOMIC DNA]</scope>
    <source>
        <strain evidence="2 3">YIM 48816</strain>
    </source>
</reference>